<keyword evidence="3" id="KW-1185">Reference proteome</keyword>
<comment type="caution">
    <text evidence="2">The sequence shown here is derived from an EMBL/GenBank/DDBJ whole genome shotgun (WGS) entry which is preliminary data.</text>
</comment>
<reference evidence="3" key="1">
    <citation type="journal article" date="2019" name="Int. J. Syst. Evol. Microbiol.">
        <title>The Global Catalogue of Microorganisms (GCM) 10K type strain sequencing project: providing services to taxonomists for standard genome sequencing and annotation.</title>
        <authorList>
            <consortium name="The Broad Institute Genomics Platform"/>
            <consortium name="The Broad Institute Genome Sequencing Center for Infectious Disease"/>
            <person name="Wu L."/>
            <person name="Ma J."/>
        </authorList>
    </citation>
    <scope>NUCLEOTIDE SEQUENCE [LARGE SCALE GENOMIC DNA]</scope>
    <source>
        <strain evidence="3">JCM 30774</strain>
    </source>
</reference>
<dbReference type="SUPFAM" id="SSF54593">
    <property type="entry name" value="Glyoxalase/Bleomycin resistance protein/Dihydroxybiphenyl dioxygenase"/>
    <property type="match status" value="1"/>
</dbReference>
<dbReference type="PANTHER" id="PTHR33993:SF1">
    <property type="entry name" value="GLYOXALASE FAMILY PROTEIN"/>
    <property type="match status" value="1"/>
</dbReference>
<dbReference type="InterPro" id="IPR004360">
    <property type="entry name" value="Glyas_Fos-R_dOase_dom"/>
</dbReference>
<accession>A0ABW4B4G6</accession>
<dbReference type="PROSITE" id="PS51819">
    <property type="entry name" value="VOC"/>
    <property type="match status" value="1"/>
</dbReference>
<dbReference type="Proteomes" id="UP001597059">
    <property type="component" value="Unassembled WGS sequence"/>
</dbReference>
<dbReference type="RefSeq" id="WP_377369554.1">
    <property type="nucleotide sequence ID" value="NZ_JBHTMN010000018.1"/>
</dbReference>
<protein>
    <submittedName>
        <fullName evidence="2">VOC family protein</fullName>
    </submittedName>
</protein>
<dbReference type="InterPro" id="IPR037523">
    <property type="entry name" value="VOC_core"/>
</dbReference>
<organism evidence="2 3">
    <name type="scientific">Rhodanobacter aciditrophus</name>
    <dbReference type="NCBI Taxonomy" id="1623218"/>
    <lineage>
        <taxon>Bacteria</taxon>
        <taxon>Pseudomonadati</taxon>
        <taxon>Pseudomonadota</taxon>
        <taxon>Gammaproteobacteria</taxon>
        <taxon>Lysobacterales</taxon>
        <taxon>Rhodanobacteraceae</taxon>
        <taxon>Rhodanobacter</taxon>
    </lineage>
</organism>
<gene>
    <name evidence="2" type="ORF">ACFQ45_16130</name>
</gene>
<proteinExistence type="predicted"/>
<evidence type="ECO:0000313" key="2">
    <source>
        <dbReference type="EMBL" id="MFD1384897.1"/>
    </source>
</evidence>
<dbReference type="CDD" id="cd07247">
    <property type="entry name" value="SgaA_N_like"/>
    <property type="match status" value="1"/>
</dbReference>
<dbReference type="InterPro" id="IPR029068">
    <property type="entry name" value="Glyas_Bleomycin-R_OHBP_Dase"/>
</dbReference>
<dbReference type="InterPro" id="IPR052164">
    <property type="entry name" value="Anthracycline_SecMetBiosynth"/>
</dbReference>
<feature type="domain" description="VOC" evidence="1">
    <location>
        <begin position="5"/>
        <end position="115"/>
    </location>
</feature>
<name>A0ABW4B4G6_9GAMM</name>
<evidence type="ECO:0000259" key="1">
    <source>
        <dbReference type="PROSITE" id="PS51819"/>
    </source>
</evidence>
<evidence type="ECO:0000313" key="3">
    <source>
        <dbReference type="Proteomes" id="UP001597059"/>
    </source>
</evidence>
<dbReference type="EMBL" id="JBHTMN010000018">
    <property type="protein sequence ID" value="MFD1384897.1"/>
    <property type="molecule type" value="Genomic_DNA"/>
</dbReference>
<dbReference type="Gene3D" id="3.10.180.10">
    <property type="entry name" value="2,3-Dihydroxybiphenyl 1,2-Dioxygenase, domain 1"/>
    <property type="match status" value="1"/>
</dbReference>
<sequence>MESNKINYVELPARDLEANKAFFSQTFGWTFVDYGPDYSAFFDSGLDGGFFRAEFCSRPQTGAALVVLYAEDLESTLARVESNGGTIEQTIFEFPGGRRFHFLDPCGNEWAVWSKPLED</sequence>
<dbReference type="PANTHER" id="PTHR33993">
    <property type="entry name" value="GLYOXALASE-RELATED"/>
    <property type="match status" value="1"/>
</dbReference>
<dbReference type="Pfam" id="PF00903">
    <property type="entry name" value="Glyoxalase"/>
    <property type="match status" value="1"/>
</dbReference>